<dbReference type="InterPro" id="IPR051581">
    <property type="entry name" value="Ca-bind"/>
</dbReference>
<evidence type="ECO:0000259" key="6">
    <source>
        <dbReference type="PROSITE" id="PS50222"/>
    </source>
</evidence>
<dbReference type="SMART" id="SM00054">
    <property type="entry name" value="EFh"/>
    <property type="match status" value="4"/>
</dbReference>
<dbReference type="CDD" id="cd00051">
    <property type="entry name" value="EFh"/>
    <property type="match status" value="1"/>
</dbReference>
<feature type="domain" description="EF-hand" evidence="6">
    <location>
        <begin position="269"/>
        <end position="304"/>
    </location>
</feature>
<name>A0AAV2TF23_CALDB</name>
<comment type="caution">
    <text evidence="7">The sequence shown here is derived from an EMBL/GenBank/DDBJ whole genome shotgun (WGS) entry which is preliminary data.</text>
</comment>
<evidence type="ECO:0000256" key="1">
    <source>
        <dbReference type="ARBA" id="ARBA00022723"/>
    </source>
</evidence>
<feature type="domain" description="EF-hand" evidence="6">
    <location>
        <begin position="305"/>
        <end position="340"/>
    </location>
</feature>
<dbReference type="Pfam" id="PF13499">
    <property type="entry name" value="EF-hand_7"/>
    <property type="match status" value="1"/>
</dbReference>
<dbReference type="PROSITE" id="PS50222">
    <property type="entry name" value="EF_HAND_2"/>
    <property type="match status" value="3"/>
</dbReference>
<dbReference type="PANTHER" id="PTHR34524:SF6">
    <property type="entry name" value="CALCYPHOSINE LIKE"/>
    <property type="match status" value="1"/>
</dbReference>
<dbReference type="GO" id="GO:0005509">
    <property type="term" value="F:calcium ion binding"/>
    <property type="evidence" value="ECO:0007669"/>
    <property type="project" value="InterPro"/>
</dbReference>
<evidence type="ECO:0000313" key="8">
    <source>
        <dbReference type="Proteomes" id="UP001497525"/>
    </source>
</evidence>
<keyword evidence="3" id="KW-0106">Calcium</keyword>
<feature type="compositionally biased region" description="Low complexity" evidence="5">
    <location>
        <begin position="62"/>
        <end position="72"/>
    </location>
</feature>
<dbReference type="SUPFAM" id="SSF47473">
    <property type="entry name" value="EF-hand"/>
    <property type="match status" value="1"/>
</dbReference>
<dbReference type="AlphaFoldDB" id="A0AAV2TF23"/>
<dbReference type="Gene3D" id="1.10.238.10">
    <property type="entry name" value="EF-hand"/>
    <property type="match status" value="2"/>
</dbReference>
<feature type="compositionally biased region" description="Basic and acidic residues" evidence="5">
    <location>
        <begin position="37"/>
        <end position="49"/>
    </location>
</feature>
<dbReference type="Proteomes" id="UP001497525">
    <property type="component" value="Unassembled WGS sequence"/>
</dbReference>
<feature type="compositionally biased region" description="Polar residues" evidence="5">
    <location>
        <begin position="51"/>
        <end position="61"/>
    </location>
</feature>
<feature type="region of interest" description="Disordered" evidence="5">
    <location>
        <begin position="1"/>
        <end position="74"/>
    </location>
</feature>
<dbReference type="InterPro" id="IPR002048">
    <property type="entry name" value="EF_hand_dom"/>
</dbReference>
<evidence type="ECO:0000256" key="5">
    <source>
        <dbReference type="SAM" id="MobiDB-lite"/>
    </source>
</evidence>
<evidence type="ECO:0000256" key="2">
    <source>
        <dbReference type="ARBA" id="ARBA00022737"/>
    </source>
</evidence>
<accession>A0AAV2TF23</accession>
<dbReference type="EMBL" id="CAXLJL010000179">
    <property type="protein sequence ID" value="CAL5134077.1"/>
    <property type="molecule type" value="Genomic_DNA"/>
</dbReference>
<keyword evidence="2" id="KW-0677">Repeat</keyword>
<proteinExistence type="predicted"/>
<keyword evidence="4" id="KW-0175">Coiled coil</keyword>
<reference evidence="7" key="1">
    <citation type="submission" date="2024-06" db="EMBL/GenBank/DDBJ databases">
        <authorList>
            <person name="Liu X."/>
            <person name="Lenzi L."/>
            <person name="Haldenby T S."/>
            <person name="Uol C."/>
        </authorList>
    </citation>
    <scope>NUCLEOTIDE SEQUENCE</scope>
</reference>
<evidence type="ECO:0000256" key="4">
    <source>
        <dbReference type="SAM" id="Coils"/>
    </source>
</evidence>
<keyword evidence="1" id="KW-0479">Metal-binding</keyword>
<dbReference type="PANTHER" id="PTHR34524">
    <property type="entry name" value="CALCYPHOSIN"/>
    <property type="match status" value="1"/>
</dbReference>
<organism evidence="7 8">
    <name type="scientific">Calicophoron daubneyi</name>
    <name type="common">Rumen fluke</name>
    <name type="synonym">Paramphistomum daubneyi</name>
    <dbReference type="NCBI Taxonomy" id="300641"/>
    <lineage>
        <taxon>Eukaryota</taxon>
        <taxon>Metazoa</taxon>
        <taxon>Spiralia</taxon>
        <taxon>Lophotrochozoa</taxon>
        <taxon>Platyhelminthes</taxon>
        <taxon>Trematoda</taxon>
        <taxon>Digenea</taxon>
        <taxon>Plagiorchiida</taxon>
        <taxon>Pronocephalata</taxon>
        <taxon>Paramphistomoidea</taxon>
        <taxon>Paramphistomidae</taxon>
        <taxon>Calicophoron</taxon>
    </lineage>
</organism>
<gene>
    <name evidence="7" type="ORF">CDAUBV1_LOCUS7305</name>
</gene>
<evidence type="ECO:0000256" key="3">
    <source>
        <dbReference type="ARBA" id="ARBA00022837"/>
    </source>
</evidence>
<evidence type="ECO:0000313" key="7">
    <source>
        <dbReference type="EMBL" id="CAL5134077.1"/>
    </source>
</evidence>
<feature type="domain" description="EF-hand" evidence="6">
    <location>
        <begin position="341"/>
        <end position="376"/>
    </location>
</feature>
<dbReference type="InterPro" id="IPR011992">
    <property type="entry name" value="EF-hand-dom_pair"/>
</dbReference>
<protein>
    <recommendedName>
        <fullName evidence="6">EF-hand domain-containing protein</fullName>
    </recommendedName>
</protein>
<sequence>MASGDQPNGFLPTALEPLDLGHEGLDHNLTNGIVSEMHGEIDDKSDYNRPESASDSQGQHPASNSTSLANLSSEERLRRMRAAEELKQKQKYAAFLESQKQAEMARQKAQEDRKRKIAELRQREEARRTLVLQRRKELEMNNKTGTQHKYFPLAESGLRGTKAIYLEEEQSPQKTPPLRRRHANMNPAIIRRGACYPLLSFKCSYDEALPSLPILTAVSYEDTIRIETSTMAATARTDKRLQERARRNLENAHSPMEKLTQACLARGAQGIRDFGRQFKIMDDDGNRRLSFEEFFKGCRDFHVELEKADIQDIFNEIDKDHSGSIDFEEFLKALRPPMNKARRDIVNKAFMKLDKTNDGVIRIDDLKGVYNVKNHPKYLNGEMTEDQILLEFLKIFQNAADADDTITREEFLNYYSGLSASIDNDAYFDLVMRQSFKL</sequence>
<dbReference type="InterPro" id="IPR018247">
    <property type="entry name" value="EF_Hand_1_Ca_BS"/>
</dbReference>
<dbReference type="PROSITE" id="PS00018">
    <property type="entry name" value="EF_HAND_1"/>
    <property type="match status" value="2"/>
</dbReference>
<feature type="coiled-coil region" evidence="4">
    <location>
        <begin position="99"/>
        <end position="126"/>
    </location>
</feature>